<dbReference type="GO" id="GO:0016301">
    <property type="term" value="F:kinase activity"/>
    <property type="evidence" value="ECO:0007669"/>
    <property type="project" value="UniProtKB-KW"/>
</dbReference>
<sequence length="246" mass="26530">MGASTPPGGARPGETERVPFFQDRVPFLARLAEPERVELLGLGPRVGYRARTEVIHEHTPSTHVQLVLGGRLMVTAGSPNGYVALLALRRPGDVVGESAALTGQARSATVTTLEQAECVLVGREAFLDFLARRPDAHRKLSALLVERVRAGDRRALELASSGVRERLALLLLDLARAHSEPTDSGLLLTVPLSQQELAGSVGASREAIVRLLAELRRSGVVETARRKVWLRRPEVLSRIAAGAERG</sequence>
<dbReference type="OrthoDB" id="41390at2"/>
<dbReference type="SMART" id="SM00419">
    <property type="entry name" value="HTH_CRP"/>
    <property type="match status" value="1"/>
</dbReference>
<evidence type="ECO:0000259" key="5">
    <source>
        <dbReference type="PROSITE" id="PS51063"/>
    </source>
</evidence>
<dbReference type="Gene3D" id="1.10.10.10">
    <property type="entry name" value="Winged helix-like DNA-binding domain superfamily/Winged helix DNA-binding domain"/>
    <property type="match status" value="1"/>
</dbReference>
<dbReference type="GO" id="GO:0005829">
    <property type="term" value="C:cytosol"/>
    <property type="evidence" value="ECO:0007669"/>
    <property type="project" value="TreeGrafter"/>
</dbReference>
<dbReference type="InterPro" id="IPR036388">
    <property type="entry name" value="WH-like_DNA-bd_sf"/>
</dbReference>
<feature type="domain" description="Cyclic nucleotide-binding" evidence="4">
    <location>
        <begin position="27"/>
        <end position="147"/>
    </location>
</feature>
<gene>
    <name evidence="6" type="ORF">SAMN06297387_109189</name>
</gene>
<dbReference type="Gene3D" id="2.60.120.10">
    <property type="entry name" value="Jelly Rolls"/>
    <property type="match status" value="1"/>
</dbReference>
<dbReference type="InterPro" id="IPR018490">
    <property type="entry name" value="cNMP-bd_dom_sf"/>
</dbReference>
<dbReference type="GO" id="GO:0003700">
    <property type="term" value="F:DNA-binding transcription factor activity"/>
    <property type="evidence" value="ECO:0007669"/>
    <property type="project" value="TreeGrafter"/>
</dbReference>
<evidence type="ECO:0000256" key="2">
    <source>
        <dbReference type="ARBA" id="ARBA00023125"/>
    </source>
</evidence>
<dbReference type="InterPro" id="IPR014710">
    <property type="entry name" value="RmlC-like_jellyroll"/>
</dbReference>
<dbReference type="CDD" id="cd00038">
    <property type="entry name" value="CAP_ED"/>
    <property type="match status" value="1"/>
</dbReference>
<dbReference type="SMART" id="SM00100">
    <property type="entry name" value="cNMP"/>
    <property type="match status" value="1"/>
</dbReference>
<dbReference type="PRINTS" id="PR00034">
    <property type="entry name" value="HTHCRP"/>
</dbReference>
<evidence type="ECO:0000256" key="1">
    <source>
        <dbReference type="ARBA" id="ARBA00023015"/>
    </source>
</evidence>
<evidence type="ECO:0000259" key="4">
    <source>
        <dbReference type="PROSITE" id="PS50042"/>
    </source>
</evidence>
<dbReference type="PROSITE" id="PS51063">
    <property type="entry name" value="HTH_CRP_2"/>
    <property type="match status" value="1"/>
</dbReference>
<dbReference type="InterPro" id="IPR050397">
    <property type="entry name" value="Env_Response_Regulators"/>
</dbReference>
<feature type="domain" description="HTH crp-type" evidence="5">
    <location>
        <begin position="161"/>
        <end position="234"/>
    </location>
</feature>
<dbReference type="Pfam" id="PF00027">
    <property type="entry name" value="cNMP_binding"/>
    <property type="match status" value="1"/>
</dbReference>
<evidence type="ECO:0000256" key="3">
    <source>
        <dbReference type="ARBA" id="ARBA00023163"/>
    </source>
</evidence>
<evidence type="ECO:0000313" key="7">
    <source>
        <dbReference type="Proteomes" id="UP000219072"/>
    </source>
</evidence>
<keyword evidence="6" id="KW-0418">Kinase</keyword>
<keyword evidence="1" id="KW-0805">Transcription regulation</keyword>
<organism evidence="6 7">
    <name type="scientific">Streptomyces zhaozhouensis</name>
    <dbReference type="NCBI Taxonomy" id="1300267"/>
    <lineage>
        <taxon>Bacteria</taxon>
        <taxon>Bacillati</taxon>
        <taxon>Actinomycetota</taxon>
        <taxon>Actinomycetes</taxon>
        <taxon>Kitasatosporales</taxon>
        <taxon>Streptomycetaceae</taxon>
        <taxon>Streptomyces</taxon>
    </lineage>
</organism>
<dbReference type="PROSITE" id="PS50042">
    <property type="entry name" value="CNMP_BINDING_3"/>
    <property type="match status" value="1"/>
</dbReference>
<dbReference type="Pfam" id="PF13545">
    <property type="entry name" value="HTH_Crp_2"/>
    <property type="match status" value="1"/>
</dbReference>
<evidence type="ECO:0000313" key="6">
    <source>
        <dbReference type="EMBL" id="SOD63246.1"/>
    </source>
</evidence>
<dbReference type="GO" id="GO:0003677">
    <property type="term" value="F:DNA binding"/>
    <property type="evidence" value="ECO:0007669"/>
    <property type="project" value="UniProtKB-KW"/>
</dbReference>
<keyword evidence="2" id="KW-0238">DNA-binding</keyword>
<dbReference type="SUPFAM" id="SSF51206">
    <property type="entry name" value="cAMP-binding domain-like"/>
    <property type="match status" value="1"/>
</dbReference>
<dbReference type="SUPFAM" id="SSF46785">
    <property type="entry name" value="Winged helix' DNA-binding domain"/>
    <property type="match status" value="1"/>
</dbReference>
<dbReference type="PANTHER" id="PTHR24567:SF74">
    <property type="entry name" value="HTH-TYPE TRANSCRIPTIONAL REGULATOR ARCR"/>
    <property type="match status" value="1"/>
</dbReference>
<proteinExistence type="predicted"/>
<dbReference type="InterPro" id="IPR012318">
    <property type="entry name" value="HTH_CRP"/>
</dbReference>
<dbReference type="PANTHER" id="PTHR24567">
    <property type="entry name" value="CRP FAMILY TRANSCRIPTIONAL REGULATORY PROTEIN"/>
    <property type="match status" value="1"/>
</dbReference>
<dbReference type="Proteomes" id="UP000219072">
    <property type="component" value="Unassembled WGS sequence"/>
</dbReference>
<name>A0A286DX89_9ACTN</name>
<keyword evidence="7" id="KW-1185">Reference proteome</keyword>
<keyword evidence="6" id="KW-0808">Transferase</keyword>
<reference evidence="6 7" key="1">
    <citation type="submission" date="2017-09" db="EMBL/GenBank/DDBJ databases">
        <authorList>
            <person name="Ehlers B."/>
            <person name="Leendertz F.H."/>
        </authorList>
    </citation>
    <scope>NUCLEOTIDE SEQUENCE [LARGE SCALE GENOMIC DNA]</scope>
    <source>
        <strain evidence="6 7">CGMCC 4.7095</strain>
    </source>
</reference>
<keyword evidence="3" id="KW-0804">Transcription</keyword>
<dbReference type="InterPro" id="IPR000595">
    <property type="entry name" value="cNMP-bd_dom"/>
</dbReference>
<dbReference type="AlphaFoldDB" id="A0A286DX89"/>
<dbReference type="EMBL" id="OCNE01000009">
    <property type="protein sequence ID" value="SOD63246.1"/>
    <property type="molecule type" value="Genomic_DNA"/>
</dbReference>
<dbReference type="InterPro" id="IPR036390">
    <property type="entry name" value="WH_DNA-bd_sf"/>
</dbReference>
<accession>A0A286DX89</accession>
<protein>
    <submittedName>
        <fullName evidence="6">cAMP-binding domain of CRP or a regulatory subunit of cAMP-dependent protein kinases</fullName>
    </submittedName>
</protein>